<dbReference type="PANTHER" id="PTHR22854">
    <property type="entry name" value="TRYPTOPHAN BIOSYNTHESIS PROTEIN"/>
    <property type="match status" value="1"/>
</dbReference>
<dbReference type="InterPro" id="IPR013785">
    <property type="entry name" value="Aldolase_TIM"/>
</dbReference>
<evidence type="ECO:0000259" key="9">
    <source>
        <dbReference type="Pfam" id="PF00218"/>
    </source>
</evidence>
<dbReference type="InterPro" id="IPR011060">
    <property type="entry name" value="RibuloseP-bd_barrel"/>
</dbReference>
<dbReference type="CDD" id="cd00331">
    <property type="entry name" value="IGPS"/>
    <property type="match status" value="1"/>
</dbReference>
<dbReference type="EMBL" id="PVUH01000020">
    <property type="protein sequence ID" value="PRW86564.1"/>
    <property type="molecule type" value="Genomic_DNA"/>
</dbReference>
<dbReference type="UniPathway" id="UPA00035">
    <property type="reaction ID" value="UER00043"/>
</dbReference>
<dbReference type="EC" id="4.1.1.48" evidence="8"/>
<dbReference type="GO" id="GO:0004640">
    <property type="term" value="F:phosphoribosylanthranilate isomerase activity"/>
    <property type="evidence" value="ECO:0007669"/>
    <property type="project" value="TreeGrafter"/>
</dbReference>
<dbReference type="GO" id="GO:0000162">
    <property type="term" value="P:L-tryptophan biosynthetic process"/>
    <property type="evidence" value="ECO:0007669"/>
    <property type="project" value="UniProtKB-UniRule"/>
</dbReference>
<keyword evidence="5 8" id="KW-0822">Tryptophan biosynthesis</keyword>
<feature type="domain" description="Indole-3-glycerol phosphate synthase" evidence="9">
    <location>
        <begin position="10"/>
        <end position="261"/>
    </location>
</feature>
<evidence type="ECO:0000256" key="6">
    <source>
        <dbReference type="ARBA" id="ARBA00023141"/>
    </source>
</evidence>
<dbReference type="Gene3D" id="3.20.20.70">
    <property type="entry name" value="Aldolase class I"/>
    <property type="match status" value="1"/>
</dbReference>
<evidence type="ECO:0000256" key="8">
    <source>
        <dbReference type="HAMAP-Rule" id="MF_00134"/>
    </source>
</evidence>
<evidence type="ECO:0000313" key="13">
    <source>
        <dbReference type="Proteomes" id="UP000239731"/>
    </source>
</evidence>
<comment type="catalytic activity">
    <reaction evidence="1 8">
        <text>1-(2-carboxyphenylamino)-1-deoxy-D-ribulose 5-phosphate + H(+) = (1S,2R)-1-C-(indol-3-yl)glycerol 3-phosphate + CO2 + H2O</text>
        <dbReference type="Rhea" id="RHEA:23476"/>
        <dbReference type="ChEBI" id="CHEBI:15377"/>
        <dbReference type="ChEBI" id="CHEBI:15378"/>
        <dbReference type="ChEBI" id="CHEBI:16526"/>
        <dbReference type="ChEBI" id="CHEBI:58613"/>
        <dbReference type="ChEBI" id="CHEBI:58866"/>
        <dbReference type="EC" id="4.1.1.48"/>
    </reaction>
</comment>
<dbReference type="EMBL" id="LCYA01000189">
    <property type="protein sequence ID" value="KWV84458.1"/>
    <property type="molecule type" value="Genomic_DNA"/>
</dbReference>
<dbReference type="PANTHER" id="PTHR22854:SF2">
    <property type="entry name" value="INDOLE-3-GLYCEROL-PHOSPHATE SYNTHASE"/>
    <property type="match status" value="1"/>
</dbReference>
<accession>A0A109LBA8</accession>
<keyword evidence="6 8" id="KW-0057">Aromatic amino acid biosynthesis</keyword>
<dbReference type="Proteomes" id="UP000061348">
    <property type="component" value="Unassembled WGS sequence"/>
</dbReference>
<evidence type="ECO:0000256" key="4">
    <source>
        <dbReference type="ARBA" id="ARBA00022793"/>
    </source>
</evidence>
<evidence type="ECO:0000256" key="7">
    <source>
        <dbReference type="ARBA" id="ARBA00023239"/>
    </source>
</evidence>
<dbReference type="Proteomes" id="UP000239731">
    <property type="component" value="Unassembled WGS sequence"/>
</dbReference>
<name>A0A109LBA8_PSEFL</name>
<comment type="caution">
    <text evidence="10">The sequence shown here is derived from an EMBL/GenBank/DDBJ whole genome shotgun (WGS) entry which is preliminary data.</text>
</comment>
<evidence type="ECO:0000256" key="3">
    <source>
        <dbReference type="ARBA" id="ARBA00022605"/>
    </source>
</evidence>
<dbReference type="SUPFAM" id="SSF51366">
    <property type="entry name" value="Ribulose-phoshate binding barrel"/>
    <property type="match status" value="1"/>
</dbReference>
<sequence length="270" mass="29199">MTVMRDNYMLEEIVAFKAVETAQRKSHHSLGSLERRIADARAPRAFAQAIATSSVAVIAEAKYRSPSKGVLRADYDPLALAHAYQAGGASALSVLADSRFFGNAPYVVGLLANAPGLNLPVMYKDFIVDEFQVYEARALGADAILIIVRILSPETFRRLYTLALELGLDVLVETFDEADIDQALSVGAGIVGINNRDLDTFKVNFDRTAELFELLPGQVIGVAESGISGVADFNRINTIGFRAALMGEYLLGAEDPTRQLRFLTAGGDPN</sequence>
<comment type="similarity">
    <text evidence="8">Belongs to the TrpC family.</text>
</comment>
<keyword evidence="4 8" id="KW-0210">Decarboxylase</keyword>
<keyword evidence="7 8" id="KW-0456">Lyase</keyword>
<evidence type="ECO:0000256" key="2">
    <source>
        <dbReference type="ARBA" id="ARBA00004696"/>
    </source>
</evidence>
<dbReference type="PATRIC" id="fig|294.194.peg.6548"/>
<reference evidence="11 13" key="2">
    <citation type="submission" date="2018-03" db="EMBL/GenBank/DDBJ databases">
        <title>Blue discolouration in mozzarella cheese caused by Pseudomonas fluorescens.</title>
        <authorList>
            <person name="Chiesa F."/>
            <person name="Dalmasso A."/>
            <person name="Lomonaco S."/>
        </authorList>
    </citation>
    <scope>NUCLEOTIDE SEQUENCE [LARGE SCALE GENOMIC DNA]</scope>
    <source>
        <strain evidence="11 13">11293</strain>
    </source>
</reference>
<dbReference type="GO" id="GO:0004425">
    <property type="term" value="F:indole-3-glycerol-phosphate synthase activity"/>
    <property type="evidence" value="ECO:0007669"/>
    <property type="project" value="UniProtKB-UniRule"/>
</dbReference>
<dbReference type="InterPro" id="IPR013798">
    <property type="entry name" value="Indole-3-glycerol_P_synth_dom"/>
</dbReference>
<gene>
    <name evidence="10" type="primary">trpC_2</name>
    <name evidence="8" type="synonym">trpC</name>
    <name evidence="11" type="ORF">C7A10_24575</name>
    <name evidence="10" type="ORF">PFLmoz3_05916</name>
</gene>
<dbReference type="HAMAP" id="MF_00134_B">
    <property type="entry name" value="IGPS_B"/>
    <property type="match status" value="1"/>
</dbReference>
<evidence type="ECO:0000256" key="5">
    <source>
        <dbReference type="ARBA" id="ARBA00022822"/>
    </source>
</evidence>
<comment type="pathway">
    <text evidence="2 8">Amino-acid biosynthesis; L-tryptophan biosynthesis; L-tryptophan from chorismate: step 4/5.</text>
</comment>
<proteinExistence type="inferred from homology"/>
<dbReference type="AlphaFoldDB" id="A0A109LBA8"/>
<evidence type="ECO:0000313" key="12">
    <source>
        <dbReference type="Proteomes" id="UP000061348"/>
    </source>
</evidence>
<protein>
    <recommendedName>
        <fullName evidence="8">Indole-3-glycerol phosphate synthase</fullName>
        <shortName evidence="8">IGPS</shortName>
        <ecNumber evidence="8">4.1.1.48</ecNumber>
    </recommendedName>
</protein>
<dbReference type="InterPro" id="IPR045186">
    <property type="entry name" value="Indole-3-glycerol_P_synth"/>
</dbReference>
<dbReference type="FunFam" id="3.20.20.70:FF:000024">
    <property type="entry name" value="Indole-3-glycerol phosphate synthase"/>
    <property type="match status" value="1"/>
</dbReference>
<evidence type="ECO:0000313" key="10">
    <source>
        <dbReference type="EMBL" id="KWV84458.1"/>
    </source>
</evidence>
<keyword evidence="3 8" id="KW-0028">Amino-acid biosynthesis</keyword>
<organism evidence="10 12">
    <name type="scientific">Pseudomonas fluorescens</name>
    <dbReference type="NCBI Taxonomy" id="294"/>
    <lineage>
        <taxon>Bacteria</taxon>
        <taxon>Pseudomonadati</taxon>
        <taxon>Pseudomonadota</taxon>
        <taxon>Gammaproteobacteria</taxon>
        <taxon>Pseudomonadales</taxon>
        <taxon>Pseudomonadaceae</taxon>
        <taxon>Pseudomonas</taxon>
    </lineage>
</organism>
<dbReference type="Pfam" id="PF00218">
    <property type="entry name" value="IGPS"/>
    <property type="match status" value="1"/>
</dbReference>
<evidence type="ECO:0000313" key="11">
    <source>
        <dbReference type="EMBL" id="PRW86564.1"/>
    </source>
</evidence>
<evidence type="ECO:0000256" key="1">
    <source>
        <dbReference type="ARBA" id="ARBA00001633"/>
    </source>
</evidence>
<dbReference type="NCBIfam" id="NF001377">
    <property type="entry name" value="PRK00278.2-4"/>
    <property type="match status" value="1"/>
</dbReference>
<reference evidence="10 12" key="1">
    <citation type="submission" date="2015-05" db="EMBL/GenBank/DDBJ databases">
        <title>A genomic and transcriptomic approach to investigate the blue pigment phenotype in Pseudomonas fluorescens.</title>
        <authorList>
            <person name="Andreani N.A."/>
            <person name="Cardazzo B."/>
        </authorList>
    </citation>
    <scope>NUCLEOTIDE SEQUENCE [LARGE SCALE GENOMIC DNA]</scope>
    <source>
        <strain evidence="10 12">Ps_22</strain>
    </source>
</reference>